<evidence type="ECO:0000313" key="3">
    <source>
        <dbReference type="Proteomes" id="UP000567067"/>
    </source>
</evidence>
<dbReference type="Proteomes" id="UP000567067">
    <property type="component" value="Unassembled WGS sequence"/>
</dbReference>
<dbReference type="EMBL" id="JACJIP010000043">
    <property type="protein sequence ID" value="MBA9088138.1"/>
    <property type="molecule type" value="Genomic_DNA"/>
</dbReference>
<proteinExistence type="predicted"/>
<comment type="caution">
    <text evidence="2">The sequence shown here is derived from an EMBL/GenBank/DDBJ whole genome shotgun (WGS) entry which is preliminary data.</text>
</comment>
<feature type="region of interest" description="Disordered" evidence="1">
    <location>
        <begin position="1"/>
        <end position="45"/>
    </location>
</feature>
<organism evidence="2 3">
    <name type="scientific">Fontibacillus solani</name>
    <dbReference type="NCBI Taxonomy" id="1572857"/>
    <lineage>
        <taxon>Bacteria</taxon>
        <taxon>Bacillati</taxon>
        <taxon>Bacillota</taxon>
        <taxon>Bacilli</taxon>
        <taxon>Bacillales</taxon>
        <taxon>Paenibacillaceae</taxon>
        <taxon>Fontibacillus</taxon>
    </lineage>
</organism>
<accession>A0A7W3SXW0</accession>
<evidence type="ECO:0000256" key="1">
    <source>
        <dbReference type="SAM" id="MobiDB-lite"/>
    </source>
</evidence>
<evidence type="ECO:0000313" key="2">
    <source>
        <dbReference type="EMBL" id="MBA9088138.1"/>
    </source>
</evidence>
<gene>
    <name evidence="2" type="ORF">FHR92_004634</name>
</gene>
<name>A0A7W3SXW0_9BACL</name>
<keyword evidence="3" id="KW-1185">Reference proteome</keyword>
<feature type="compositionally biased region" description="Basic and acidic residues" evidence="1">
    <location>
        <begin position="21"/>
        <end position="31"/>
    </location>
</feature>
<protein>
    <submittedName>
        <fullName evidence="2">Uncharacterized protein</fullName>
    </submittedName>
</protein>
<sequence length="45" mass="5085">MPYHKSRKTENQQNKSSILEKTIEAKPKKQADCPPSLNGISKNES</sequence>
<dbReference type="AlphaFoldDB" id="A0A7W3SXW0"/>
<reference evidence="2 3" key="1">
    <citation type="submission" date="2020-08" db="EMBL/GenBank/DDBJ databases">
        <title>Genomic Encyclopedia of Type Strains, Phase III (KMG-III): the genomes of soil and plant-associated and newly described type strains.</title>
        <authorList>
            <person name="Whitman W."/>
        </authorList>
    </citation>
    <scope>NUCLEOTIDE SEQUENCE [LARGE SCALE GENOMIC DNA]</scope>
    <source>
        <strain evidence="2 3">CECT 8693</strain>
    </source>
</reference>
<dbReference type="RefSeq" id="WP_175471386.1">
    <property type="nucleotide sequence ID" value="NZ_JACJIP010000043.1"/>
</dbReference>